<feature type="transmembrane region" description="Helical" evidence="4">
    <location>
        <begin position="733"/>
        <end position="753"/>
    </location>
</feature>
<feature type="repeat" description="WD" evidence="3">
    <location>
        <begin position="1383"/>
        <end position="1416"/>
    </location>
</feature>
<feature type="repeat" description="WD" evidence="3">
    <location>
        <begin position="910"/>
        <end position="951"/>
    </location>
</feature>
<dbReference type="CDD" id="cd00200">
    <property type="entry name" value="WD40"/>
    <property type="match status" value="2"/>
</dbReference>
<keyword evidence="7" id="KW-1185">Reference proteome</keyword>
<dbReference type="Pfam" id="PF20703">
    <property type="entry name" value="nSTAND1"/>
    <property type="match status" value="1"/>
</dbReference>
<feature type="repeat" description="WD" evidence="3">
    <location>
        <begin position="824"/>
        <end position="865"/>
    </location>
</feature>
<keyword evidence="2" id="KW-0677">Repeat</keyword>
<feature type="repeat" description="WD" evidence="3">
    <location>
        <begin position="1082"/>
        <end position="1123"/>
    </location>
</feature>
<feature type="repeat" description="WD" evidence="3">
    <location>
        <begin position="1211"/>
        <end position="1252"/>
    </location>
</feature>
<feature type="domain" description="Novel STAND NTPase 1" evidence="5">
    <location>
        <begin position="194"/>
        <end position="680"/>
    </location>
</feature>
<dbReference type="InterPro" id="IPR050349">
    <property type="entry name" value="WD_LIS1/nudF_dynein_reg"/>
</dbReference>
<dbReference type="PANTHER" id="PTHR44129">
    <property type="entry name" value="WD REPEAT-CONTAINING PROTEIN POP1"/>
    <property type="match status" value="1"/>
</dbReference>
<dbReference type="PROSITE" id="PS50082">
    <property type="entry name" value="WD_REPEATS_2"/>
    <property type="match status" value="14"/>
</dbReference>
<dbReference type="Pfam" id="PF00400">
    <property type="entry name" value="WD40"/>
    <property type="match status" value="14"/>
</dbReference>
<evidence type="ECO:0000259" key="5">
    <source>
        <dbReference type="Pfam" id="PF20703"/>
    </source>
</evidence>
<dbReference type="InterPro" id="IPR036322">
    <property type="entry name" value="WD40_repeat_dom_sf"/>
</dbReference>
<gene>
    <name evidence="6" type="ORF">GCM10022226_46890</name>
</gene>
<dbReference type="PROSITE" id="PS50294">
    <property type="entry name" value="WD_REPEATS_REGION"/>
    <property type="match status" value="14"/>
</dbReference>
<feature type="repeat" description="WD" evidence="3">
    <location>
        <begin position="1168"/>
        <end position="1209"/>
    </location>
</feature>
<protein>
    <recommendedName>
        <fullName evidence="5">Novel STAND NTPase 1 domain-containing protein</fullName>
    </recommendedName>
</protein>
<evidence type="ECO:0000256" key="3">
    <source>
        <dbReference type="PROSITE-ProRule" id="PRU00221"/>
    </source>
</evidence>
<feature type="repeat" description="WD" evidence="3">
    <location>
        <begin position="1297"/>
        <end position="1338"/>
    </location>
</feature>
<evidence type="ECO:0000256" key="1">
    <source>
        <dbReference type="ARBA" id="ARBA00022574"/>
    </source>
</evidence>
<dbReference type="Proteomes" id="UP001500888">
    <property type="component" value="Unassembled WGS sequence"/>
</dbReference>
<name>A0ABP7ILD3_9ACTN</name>
<dbReference type="InterPro" id="IPR015943">
    <property type="entry name" value="WD40/YVTN_repeat-like_dom_sf"/>
</dbReference>
<dbReference type="PROSITE" id="PS00678">
    <property type="entry name" value="WD_REPEATS_1"/>
    <property type="match status" value="14"/>
</dbReference>
<keyword evidence="4" id="KW-1133">Transmembrane helix</keyword>
<keyword evidence="1 3" id="KW-0853">WD repeat</keyword>
<dbReference type="PRINTS" id="PR00320">
    <property type="entry name" value="GPROTEINBRPT"/>
</dbReference>
<accession>A0ABP7ILD3</accession>
<dbReference type="Gene3D" id="2.130.10.10">
    <property type="entry name" value="YVTN repeat-like/Quinoprotein amine dehydrogenase"/>
    <property type="match status" value="7"/>
</dbReference>
<organism evidence="6 7">
    <name type="scientific">Sphaerisporangium flaviroseum</name>
    <dbReference type="NCBI Taxonomy" id="509199"/>
    <lineage>
        <taxon>Bacteria</taxon>
        <taxon>Bacillati</taxon>
        <taxon>Actinomycetota</taxon>
        <taxon>Actinomycetes</taxon>
        <taxon>Streptosporangiales</taxon>
        <taxon>Streptosporangiaceae</taxon>
        <taxon>Sphaerisporangium</taxon>
    </lineage>
</organism>
<comment type="caution">
    <text evidence="6">The sequence shown here is derived from an EMBL/GenBank/DDBJ whole genome shotgun (WGS) entry which is preliminary data.</text>
</comment>
<keyword evidence="4" id="KW-0472">Membrane</keyword>
<dbReference type="InterPro" id="IPR001680">
    <property type="entry name" value="WD40_rpt"/>
</dbReference>
<proteinExistence type="predicted"/>
<evidence type="ECO:0000256" key="2">
    <source>
        <dbReference type="ARBA" id="ARBA00022737"/>
    </source>
</evidence>
<dbReference type="InterPro" id="IPR019775">
    <property type="entry name" value="WD40_repeat_CS"/>
</dbReference>
<feature type="repeat" description="WD" evidence="3">
    <location>
        <begin position="1125"/>
        <end position="1166"/>
    </location>
</feature>
<dbReference type="SUPFAM" id="SSF50978">
    <property type="entry name" value="WD40 repeat-like"/>
    <property type="match status" value="2"/>
</dbReference>
<dbReference type="InterPro" id="IPR020472">
    <property type="entry name" value="WD40_PAC1"/>
</dbReference>
<evidence type="ECO:0000313" key="7">
    <source>
        <dbReference type="Proteomes" id="UP001500888"/>
    </source>
</evidence>
<evidence type="ECO:0000256" key="4">
    <source>
        <dbReference type="SAM" id="Phobius"/>
    </source>
</evidence>
<dbReference type="InterPro" id="IPR049052">
    <property type="entry name" value="nSTAND1"/>
</dbReference>
<feature type="repeat" description="WD" evidence="3">
    <location>
        <begin position="867"/>
        <end position="908"/>
    </location>
</feature>
<feature type="repeat" description="WD" evidence="3">
    <location>
        <begin position="1039"/>
        <end position="1080"/>
    </location>
</feature>
<feature type="repeat" description="WD" evidence="3">
    <location>
        <begin position="1254"/>
        <end position="1295"/>
    </location>
</feature>
<feature type="repeat" description="WD" evidence="3">
    <location>
        <begin position="1340"/>
        <end position="1381"/>
    </location>
</feature>
<keyword evidence="4" id="KW-0812">Transmembrane</keyword>
<dbReference type="SMART" id="SM00320">
    <property type="entry name" value="WD40"/>
    <property type="match status" value="14"/>
</dbReference>
<evidence type="ECO:0000313" key="6">
    <source>
        <dbReference type="EMBL" id="GAA3821232.1"/>
    </source>
</evidence>
<feature type="repeat" description="WD" evidence="3">
    <location>
        <begin position="996"/>
        <end position="1037"/>
    </location>
</feature>
<dbReference type="EMBL" id="BAAAZR010000014">
    <property type="protein sequence ID" value="GAA3821232.1"/>
    <property type="molecule type" value="Genomic_DNA"/>
</dbReference>
<feature type="repeat" description="WD" evidence="3">
    <location>
        <begin position="953"/>
        <end position="994"/>
    </location>
</feature>
<sequence>MAGITVIGSIGANLLSDIIGASLTASCAKTRTTAPTRNDHAVAPGDQGAGAIDERVKQVERELAARLEEVLQAGGSRADALAETLAVVLTQVKATQVVLVETIEHGDARLLREMMAGFAELDTATGRLQQTLYQQDAEHRFDRVQRQRQEVLLVVMRDELSEQLSALERRLLTISGPLPQQGASAGVVWAQGCPYQGLAPFGPAQASVFYGRGQATARLEAMVNARCGGGLIVVTGASGAGKSSLLHAGLLPKLTMLAAGAADGSGGGVRWTQVSFTPGARPLQELAVQLAVPCGADPDAVLAELRADPSQAEVRARQVLAAETIRRRRQDQTDGTSTRLLVVVDQFEELFTPVTGKHTEEAKAFVAALEAITLAPGLAGRAPEATLAGHMQGDRTGEEPVGTVVVAVRGDFIDRCATQPALARALEERVFVLGPMSEHELQRAITGPAAAAGLVVEDGLTEQVIRELAGQAQPAGAKPGKASVVGALPLLSMAMVRTWANREGGRLTRRGYDRSGGVASAVNDAAEDTYTALNPRLQEIAKRVILALTHTAADGMVTRRRAAWDELAALCEPERPELARDVVETFAAARLMVTGPPTPVGPPDVTTVSAAGDDPAQAATAATATPAASTAAATVELAHDVLVTAWLRLRSWLAEDQADRVLYGEILQDAAEWDDAGRDPAFLYRGIQLETACNAAVRWQADPVRYLGLTGLADAFLNAAARAATGTRRRWQVVFSALAGLLVIALVTAAVAIRFGQDADRQRALALNGSAKIQSRQTAAYSQSLPGEPAISARLAAAAWAISPTNDARASMISLLNQPARAVLTGHTDWVNSVVFSPDGTRLASAESDKTVRVWDVGTGKQVGAPLTGHTRVVNSVAFSPDGTRLASAGSDETVRVWDVGTGKQVGAPLTGHTRVVNSVAFSPDGKRLASAGSDRKVRVWDVGTGKQVGAPLTGHTSFVNSVAFSPDGTSLASAGADKTVRVWDVGTGKQVGAPLTGHTSFVLSVAFSPDGKRLASAGNDETVRVWDMATGKQVGAPLTGHTSFVNSVAFSPDGTSLASAGADRKVRVWDVGTGKQVGAPLTGHTSFVNSVAFSPDGTSLASAGADKTVRVWDVGTGKQVGAPLTGHTSFVNSVVFSPDGKRLASAGSDRKVRVWDVGTGKQVGAPLTGHTSFVSSVVFSPDGKRLASAGNDETVRMWDMAIGKQVGAPLTGHTDLNSSVAFSPDGKRLASAGSDRKVRVWDVGTSKQVGTLLTGHTDLVFSVVFSPDGTRVASVGADGTVRVWDVGTGKQVGALLTGDTSLVSSVVFSPDGTRLASAGSDETVRVWDVATGKQVGALLTGHTDLVSSVVFSPDGTRLASAGADGTVRVWDVGTGKQVGAPLTGHTSLVNSMAFSPDGTRLASAGSDKTVRLWDVAWPHDLLRAVCGIAGQGFTPAEWQRYIPDTPYRPTCPASR</sequence>
<reference evidence="7" key="1">
    <citation type="journal article" date="2019" name="Int. J. Syst. Evol. Microbiol.">
        <title>The Global Catalogue of Microorganisms (GCM) 10K type strain sequencing project: providing services to taxonomists for standard genome sequencing and annotation.</title>
        <authorList>
            <consortium name="The Broad Institute Genomics Platform"/>
            <consortium name="The Broad Institute Genome Sequencing Center for Infectious Disease"/>
            <person name="Wu L."/>
            <person name="Ma J."/>
        </authorList>
    </citation>
    <scope>NUCLEOTIDE SEQUENCE [LARGE SCALE GENOMIC DNA]</scope>
    <source>
        <strain evidence="7">JCM 16908</strain>
    </source>
</reference>
<dbReference type="InterPro" id="IPR027417">
    <property type="entry name" value="P-loop_NTPase"/>
</dbReference>
<dbReference type="SUPFAM" id="SSF52540">
    <property type="entry name" value="P-loop containing nucleoside triphosphate hydrolases"/>
    <property type="match status" value="1"/>
</dbReference>